<comment type="subcellular location">
    <subcellularLocation>
        <location evidence="1 7">Cell outer membrane</location>
        <topology evidence="1 7">Multi-pass membrane protein</topology>
    </subcellularLocation>
</comment>
<dbReference type="Pfam" id="PF13715">
    <property type="entry name" value="CarbopepD_reg_2"/>
    <property type="match status" value="1"/>
</dbReference>
<dbReference type="RefSeq" id="WP_081201678.1">
    <property type="nucleotide sequence ID" value="NZ_FOCZ01000002.1"/>
</dbReference>
<dbReference type="Pfam" id="PF07715">
    <property type="entry name" value="Plug"/>
    <property type="match status" value="1"/>
</dbReference>
<dbReference type="InterPro" id="IPR023996">
    <property type="entry name" value="TonB-dep_OMP_SusC/RagA"/>
</dbReference>
<dbReference type="GO" id="GO:0009279">
    <property type="term" value="C:cell outer membrane"/>
    <property type="evidence" value="ECO:0007669"/>
    <property type="project" value="UniProtKB-SubCell"/>
</dbReference>
<evidence type="ECO:0000259" key="8">
    <source>
        <dbReference type="Pfam" id="PF07715"/>
    </source>
</evidence>
<keyword evidence="5 7" id="KW-0472">Membrane</keyword>
<dbReference type="SUPFAM" id="SSF56935">
    <property type="entry name" value="Porins"/>
    <property type="match status" value="1"/>
</dbReference>
<comment type="caution">
    <text evidence="9">The sequence shown here is derived from an EMBL/GenBank/DDBJ whole genome shotgun (WGS) entry which is preliminary data.</text>
</comment>
<evidence type="ECO:0000256" key="1">
    <source>
        <dbReference type="ARBA" id="ARBA00004571"/>
    </source>
</evidence>
<dbReference type="InterPro" id="IPR037066">
    <property type="entry name" value="Plug_dom_sf"/>
</dbReference>
<gene>
    <name evidence="9" type="ORF">A4H97_08145</name>
</gene>
<keyword evidence="2 7" id="KW-0813">Transport</keyword>
<keyword evidence="10" id="KW-1185">Reference proteome</keyword>
<dbReference type="InterPro" id="IPR008969">
    <property type="entry name" value="CarboxyPept-like_regulatory"/>
</dbReference>
<evidence type="ECO:0000256" key="2">
    <source>
        <dbReference type="ARBA" id="ARBA00022448"/>
    </source>
</evidence>
<keyword evidence="6 7" id="KW-0998">Cell outer membrane</keyword>
<dbReference type="EMBL" id="LVXG01000023">
    <property type="protein sequence ID" value="OQP47453.1"/>
    <property type="molecule type" value="Genomic_DNA"/>
</dbReference>
<dbReference type="NCBIfam" id="TIGR04056">
    <property type="entry name" value="OMP_RagA_SusC"/>
    <property type="match status" value="1"/>
</dbReference>
<feature type="domain" description="TonB-dependent receptor plug" evidence="8">
    <location>
        <begin position="229"/>
        <end position="350"/>
    </location>
</feature>
<proteinExistence type="inferred from homology"/>
<dbReference type="AlphaFoldDB" id="A0A1V9EMR7"/>
<dbReference type="PROSITE" id="PS52016">
    <property type="entry name" value="TONB_DEPENDENT_REC_3"/>
    <property type="match status" value="1"/>
</dbReference>
<evidence type="ECO:0000256" key="6">
    <source>
        <dbReference type="ARBA" id="ARBA00023237"/>
    </source>
</evidence>
<dbReference type="Proteomes" id="UP000192610">
    <property type="component" value="Unassembled WGS sequence"/>
</dbReference>
<evidence type="ECO:0000256" key="3">
    <source>
        <dbReference type="ARBA" id="ARBA00022452"/>
    </source>
</evidence>
<dbReference type="SUPFAM" id="SSF49464">
    <property type="entry name" value="Carboxypeptidase regulatory domain-like"/>
    <property type="match status" value="1"/>
</dbReference>
<evidence type="ECO:0000313" key="10">
    <source>
        <dbReference type="Proteomes" id="UP000192610"/>
    </source>
</evidence>
<comment type="similarity">
    <text evidence="7">Belongs to the TonB-dependent receptor family.</text>
</comment>
<evidence type="ECO:0000256" key="5">
    <source>
        <dbReference type="ARBA" id="ARBA00023136"/>
    </source>
</evidence>
<evidence type="ECO:0000256" key="4">
    <source>
        <dbReference type="ARBA" id="ARBA00022692"/>
    </source>
</evidence>
<name>A0A1V9EMR7_9BACT</name>
<reference evidence="10" key="1">
    <citation type="submission" date="2016-04" db="EMBL/GenBank/DDBJ databases">
        <authorList>
            <person name="Chen L."/>
            <person name="Zhuang W."/>
            <person name="Wang G."/>
        </authorList>
    </citation>
    <scope>NUCLEOTIDE SEQUENCE [LARGE SCALE GENOMIC DNA]</scope>
    <source>
        <strain evidence="10">17621</strain>
    </source>
</reference>
<keyword evidence="3 7" id="KW-1134">Transmembrane beta strand</keyword>
<dbReference type="NCBIfam" id="TIGR04057">
    <property type="entry name" value="SusC_RagA_signa"/>
    <property type="match status" value="1"/>
</dbReference>
<dbReference type="InterPro" id="IPR039426">
    <property type="entry name" value="TonB-dep_rcpt-like"/>
</dbReference>
<evidence type="ECO:0000256" key="7">
    <source>
        <dbReference type="PROSITE-ProRule" id="PRU01360"/>
    </source>
</evidence>
<dbReference type="STRING" id="354355.SAMN05660816_01655"/>
<dbReference type="Gene3D" id="2.40.170.20">
    <property type="entry name" value="TonB-dependent receptor, beta-barrel domain"/>
    <property type="match status" value="1"/>
</dbReference>
<dbReference type="Gene3D" id="2.170.130.10">
    <property type="entry name" value="TonB-dependent receptor, plug domain"/>
    <property type="match status" value="1"/>
</dbReference>
<protein>
    <recommendedName>
        <fullName evidence="8">TonB-dependent receptor plug domain-containing protein</fullName>
    </recommendedName>
</protein>
<dbReference type="InterPro" id="IPR036942">
    <property type="entry name" value="Beta-barrel_TonB_sf"/>
</dbReference>
<dbReference type="InterPro" id="IPR012910">
    <property type="entry name" value="Plug_dom"/>
</dbReference>
<sequence>MQRTAYWCDPSARSRLRKQLLAFVVTLALLSMQTIAKGQIINFSGKEVSLRKVFAEVKKQTGYVVFGNDALLKETKPVTITAANMPLTDFLAKIMQSQPLNYRIDGKNIIFSQKPVMPPKYPGWTRTDTVPGKPGIDVRGIVVSDEGKPVPGATVVIKNGGFARLTNDKGNVSLQNVYPPFTLVISSIGFEDEEVKVSSTQTEFFARLKTRVTELSGVEIRNGMFSRKKENFTGAASTYTGEQLKLVGNRNLLQSLKTLDPSFVQITNNAQGSNPNALPTFEVRGRTSVNTTDLNNQFNSDPNQPLFILDGFESTLQAIYDLDMNRVASVTILKDAASTALYGAKASNGVVVVETKRPVAGQLRMHYTSDLSLDMPDLRSYNLMNAGEKLEFERLSNVYVKPTDQWATDQQYATRMKAVQSGINTYWLSEPVHIGYNNRHSLQLSGGNSDLMFNGGASYSTQNGIMKGSVRSTWSGNMNITYRKGKLNIIDMLSVSGGNAIASPYGSFSAFATASPYYKKRLGDGSIPKYLDTTGARLFNPLYNASLFSINKTPNFSFLNNISAIYTISRSVRIQGGLQLAKGNSSKISFIPPDNTQFDGIDPHQKGAYTNATTEFNSYSANLMVTWARVIGKHQLNVNGRSEIQNNTSQSTGFSAVGFPYGTNGNPSYAFQYTPFSRPSASTLKSRSVGFLGSVNYVFDNRFLLDATYRLDGASVFGSNKLFKNFASGGIGWNIHKESFLQGVRWLTLLKVRGDIGITGNENLGQFTSVSTFAFQSGQNNFGQGLNMLSLGNPDLEWQKTRQESYGVDFGVVGGRISGTVDYFTKLTDPMAIGINGVLPSSVGVNSSYVINLGHLQTKGWEFNVRFTPVRDLKKQLIWTIGVTGSAYKSTYGGLGNSLNVINNKSDSLNNKGGTAALNGLNRYVDGNSPDDIWAVVSRGIDPATGNELFQKKDGTLSYNYDPKDAVQVGNTRPGIQGVINTSITYKNFTLSAAIRYSQGGHKLNSAVYTKVENIGDLLANQDKRALYDRWQKPGDVAQFKSIILTGSTPMSSRFIEKDNYFNGESFSLAYRLGNGWIRKLRMQSLSMSFFLNNIFWMESIRTERGTDYPFARTAAFSLSASF</sequence>
<keyword evidence="4 7" id="KW-0812">Transmembrane</keyword>
<organism evidence="9 10">
    <name type="scientific">Niastella yeongjuensis</name>
    <dbReference type="NCBI Taxonomy" id="354355"/>
    <lineage>
        <taxon>Bacteria</taxon>
        <taxon>Pseudomonadati</taxon>
        <taxon>Bacteroidota</taxon>
        <taxon>Chitinophagia</taxon>
        <taxon>Chitinophagales</taxon>
        <taxon>Chitinophagaceae</taxon>
        <taxon>Niastella</taxon>
    </lineage>
</organism>
<dbReference type="OrthoDB" id="1094723at2"/>
<accession>A0A1V9EMR7</accession>
<dbReference type="InterPro" id="IPR023997">
    <property type="entry name" value="TonB-dep_OMP_SusC/RagA_CS"/>
</dbReference>
<evidence type="ECO:0000313" key="9">
    <source>
        <dbReference type="EMBL" id="OQP47453.1"/>
    </source>
</evidence>